<proteinExistence type="inferred from homology"/>
<dbReference type="GO" id="GO:0070006">
    <property type="term" value="F:metalloaminopeptidase activity"/>
    <property type="evidence" value="ECO:0007669"/>
    <property type="project" value="TreeGrafter"/>
</dbReference>
<dbReference type="EMBL" id="CP042906">
    <property type="protein sequence ID" value="QEX18782.1"/>
    <property type="molecule type" value="Genomic_DNA"/>
</dbReference>
<dbReference type="PANTHER" id="PTHR11533:SF174">
    <property type="entry name" value="PUROMYCIN-SENSITIVE AMINOPEPTIDASE-RELATED"/>
    <property type="match status" value="1"/>
</dbReference>
<name>A0A5J6MMC6_9PROT</name>
<dbReference type="InterPro" id="IPR027268">
    <property type="entry name" value="Peptidase_M4/M1_CTD_sf"/>
</dbReference>
<dbReference type="GO" id="GO:0005737">
    <property type="term" value="C:cytoplasm"/>
    <property type="evidence" value="ECO:0007669"/>
    <property type="project" value="TreeGrafter"/>
</dbReference>
<dbReference type="PRINTS" id="PR00756">
    <property type="entry name" value="ALADIPTASE"/>
</dbReference>
<evidence type="ECO:0000256" key="4">
    <source>
        <dbReference type="ARBA" id="ARBA00022670"/>
    </source>
</evidence>
<gene>
    <name evidence="16" type="primary">pepN</name>
    <name evidence="16" type="ORF">FRZ44_40930</name>
</gene>
<evidence type="ECO:0000256" key="1">
    <source>
        <dbReference type="ARBA" id="ARBA00000098"/>
    </source>
</evidence>
<keyword evidence="6 12" id="KW-0378">Hydrolase</keyword>
<evidence type="ECO:0000256" key="6">
    <source>
        <dbReference type="ARBA" id="ARBA00022801"/>
    </source>
</evidence>
<feature type="binding site" evidence="10">
    <location>
        <position position="299"/>
    </location>
    <ligand>
        <name>Zn(2+)</name>
        <dbReference type="ChEBI" id="CHEBI:29105"/>
        <note>catalytic</note>
    </ligand>
</feature>
<feature type="binding site" evidence="10">
    <location>
        <position position="303"/>
    </location>
    <ligand>
        <name>Zn(2+)</name>
        <dbReference type="ChEBI" id="CHEBI:29105"/>
        <note>catalytic</note>
    </ligand>
</feature>
<evidence type="ECO:0000256" key="3">
    <source>
        <dbReference type="ARBA" id="ARBA00022438"/>
    </source>
</evidence>
<dbReference type="InterPro" id="IPR050344">
    <property type="entry name" value="Peptidase_M1_aminopeptidases"/>
</dbReference>
<dbReference type="FunFam" id="1.10.390.10:FF:000006">
    <property type="entry name" value="Puromycin-sensitive aminopeptidase"/>
    <property type="match status" value="1"/>
</dbReference>
<dbReference type="GO" id="GO:0006508">
    <property type="term" value="P:proteolysis"/>
    <property type="evidence" value="ECO:0007669"/>
    <property type="project" value="UniProtKB-KW"/>
</dbReference>
<dbReference type="SUPFAM" id="SSF55486">
    <property type="entry name" value="Metalloproteases ('zincins'), catalytic domain"/>
    <property type="match status" value="1"/>
</dbReference>
<evidence type="ECO:0000313" key="16">
    <source>
        <dbReference type="EMBL" id="QEX18782.1"/>
    </source>
</evidence>
<keyword evidence="7 10" id="KW-0862">Zinc</keyword>
<dbReference type="OrthoDB" id="100605at2"/>
<dbReference type="GO" id="GO:0016285">
    <property type="term" value="F:alanyl aminopeptidase activity"/>
    <property type="evidence" value="ECO:0007669"/>
    <property type="project" value="UniProtKB-EC"/>
</dbReference>
<dbReference type="InterPro" id="IPR042097">
    <property type="entry name" value="Aminopeptidase_N-like_N_sf"/>
</dbReference>
<dbReference type="GO" id="GO:0016020">
    <property type="term" value="C:membrane"/>
    <property type="evidence" value="ECO:0007669"/>
    <property type="project" value="TreeGrafter"/>
</dbReference>
<evidence type="ECO:0000256" key="5">
    <source>
        <dbReference type="ARBA" id="ARBA00022723"/>
    </source>
</evidence>
<dbReference type="Gene3D" id="2.60.40.1730">
    <property type="entry name" value="tricorn interacting facor f3 domain"/>
    <property type="match status" value="1"/>
</dbReference>
<dbReference type="GO" id="GO:0008270">
    <property type="term" value="F:zinc ion binding"/>
    <property type="evidence" value="ECO:0007669"/>
    <property type="project" value="UniProtKB-UniRule"/>
</dbReference>
<dbReference type="Gene3D" id="1.25.50.20">
    <property type="match status" value="1"/>
</dbReference>
<evidence type="ECO:0000256" key="12">
    <source>
        <dbReference type="RuleBase" id="RU364040"/>
    </source>
</evidence>
<evidence type="ECO:0000259" key="13">
    <source>
        <dbReference type="Pfam" id="PF01433"/>
    </source>
</evidence>
<reference evidence="16 17" key="1">
    <citation type="submission" date="2019-08" db="EMBL/GenBank/DDBJ databases">
        <title>Hyperibacter terrae gen. nov., sp. nov. and Hyperibacter viscosus sp. nov., two new members in the family Rhodospirillaceae isolated from the rhizosphere of Hypericum perforatum.</title>
        <authorList>
            <person name="Noviana Z."/>
        </authorList>
    </citation>
    <scope>NUCLEOTIDE SEQUENCE [LARGE SCALE GENOMIC DNA]</scope>
    <source>
        <strain evidence="16 17">R5913</strain>
    </source>
</reference>
<comment type="catalytic activity">
    <reaction evidence="1">
        <text>Release of an N-terminal amino acid, Xaa-|-Yaa- from a peptide, amide or arylamide. Xaa is preferably Ala, but may be most amino acids including Pro (slow action). When a terminal hydrophobic residue is followed by a prolyl residue, the two may be released as an intact Xaa-Pro dipeptide.</text>
        <dbReference type="EC" id="3.4.11.2"/>
    </reaction>
</comment>
<accession>A0A5J6MMC6</accession>
<dbReference type="GO" id="GO:0042277">
    <property type="term" value="F:peptide binding"/>
    <property type="evidence" value="ECO:0007669"/>
    <property type="project" value="TreeGrafter"/>
</dbReference>
<keyword evidence="5 10" id="KW-0479">Metal-binding</keyword>
<dbReference type="Pfam" id="PF01433">
    <property type="entry name" value="Peptidase_M1"/>
    <property type="match status" value="1"/>
</dbReference>
<evidence type="ECO:0000313" key="17">
    <source>
        <dbReference type="Proteomes" id="UP000326202"/>
    </source>
</evidence>
<dbReference type="KEGG" id="htq:FRZ44_40930"/>
<dbReference type="EC" id="3.4.11.-" evidence="12"/>
<feature type="binding site" evidence="10">
    <location>
        <position position="322"/>
    </location>
    <ligand>
        <name>Zn(2+)</name>
        <dbReference type="ChEBI" id="CHEBI:29105"/>
        <note>catalytic</note>
    </ligand>
</feature>
<comment type="similarity">
    <text evidence="2 12">Belongs to the peptidase M1 family.</text>
</comment>
<dbReference type="InterPro" id="IPR014782">
    <property type="entry name" value="Peptidase_M1_dom"/>
</dbReference>
<evidence type="ECO:0000256" key="8">
    <source>
        <dbReference type="ARBA" id="ARBA00023049"/>
    </source>
</evidence>
<feature type="active site" description="Proton acceptor" evidence="9">
    <location>
        <position position="300"/>
    </location>
</feature>
<evidence type="ECO:0000259" key="14">
    <source>
        <dbReference type="Pfam" id="PF11838"/>
    </source>
</evidence>
<protein>
    <recommendedName>
        <fullName evidence="12">Aminopeptidase</fullName>
        <ecNumber evidence="12">3.4.11.-</ecNumber>
    </recommendedName>
</protein>
<organism evidence="16 17">
    <name type="scientific">Hypericibacter terrae</name>
    <dbReference type="NCBI Taxonomy" id="2602015"/>
    <lineage>
        <taxon>Bacteria</taxon>
        <taxon>Pseudomonadati</taxon>
        <taxon>Pseudomonadota</taxon>
        <taxon>Alphaproteobacteria</taxon>
        <taxon>Rhodospirillales</taxon>
        <taxon>Dongiaceae</taxon>
        <taxon>Hypericibacter</taxon>
    </lineage>
</organism>
<evidence type="ECO:0000259" key="15">
    <source>
        <dbReference type="Pfam" id="PF17900"/>
    </source>
</evidence>
<dbReference type="RefSeq" id="WP_151178907.1">
    <property type="nucleotide sequence ID" value="NZ_CP042906.1"/>
</dbReference>
<evidence type="ECO:0000256" key="7">
    <source>
        <dbReference type="ARBA" id="ARBA00022833"/>
    </source>
</evidence>
<evidence type="ECO:0000256" key="11">
    <source>
        <dbReference type="PIRSR" id="PIRSR634016-4"/>
    </source>
</evidence>
<keyword evidence="8 12" id="KW-0482">Metalloprotease</keyword>
<keyword evidence="3 12" id="KW-0031">Aminopeptidase</keyword>
<dbReference type="InterPro" id="IPR024571">
    <property type="entry name" value="ERAP1-like_C_dom"/>
</dbReference>
<feature type="site" description="Transition state stabilizer" evidence="11">
    <location>
        <position position="384"/>
    </location>
</feature>
<dbReference type="AlphaFoldDB" id="A0A5J6MMC6"/>
<dbReference type="Gene3D" id="1.10.390.10">
    <property type="entry name" value="Neutral Protease Domain 2"/>
    <property type="match status" value="1"/>
</dbReference>
<evidence type="ECO:0000256" key="9">
    <source>
        <dbReference type="PIRSR" id="PIRSR634016-1"/>
    </source>
</evidence>
<dbReference type="GO" id="GO:0005615">
    <property type="term" value="C:extracellular space"/>
    <property type="evidence" value="ECO:0007669"/>
    <property type="project" value="TreeGrafter"/>
</dbReference>
<keyword evidence="4 12" id="KW-0645">Protease</keyword>
<evidence type="ECO:0000256" key="10">
    <source>
        <dbReference type="PIRSR" id="PIRSR634016-3"/>
    </source>
</evidence>
<dbReference type="Pfam" id="PF17900">
    <property type="entry name" value="Peptidase_M1_N"/>
    <property type="match status" value="1"/>
</dbReference>
<feature type="domain" description="ERAP1-like C-terminal" evidence="14">
    <location>
        <begin position="521"/>
        <end position="820"/>
    </location>
</feature>
<sequence>MAQTELPRNVRPIHYAVEIEPRAATLTFRGRVVITLTVEAPTSTVILNGLDLELFSAMLSGSGQAFSGTWSADAGRQQITITLDREVPPGRYDLAIDYKGKINETAMGLFVTRYDTPAGRRQMLLTQFEAVAARRFLPCWDEPAHKATFTISVVVAATETAVSNMPIDRIDRSEAGLHYIRFQKSPSMSTYLLFLGIGDLERLVTQADGVEIAVIARRGSAYKGQFALDSAVELLGYLNDYFGIPYPLPKLDLIAAPGAGGFAAMENWGAILYFEKVLLLDPALSSESDRQRVFVVIAHEMAHMWFGDLVTMSWWDELWLNEGFASWMENKATDRFHPEWSMWLQSESARQRAMRQDAKGTTHPVVQPVASGDQADQAFDDITYRKGQAVIRMLESHVGETVFREGVRDYMRRHAYGNTVTDDLWSAIEAAGGRNIKTIADDFTLQPGVPLISVERAQPKTGSVEIALAQGRFGVDDASRQPLVWHAPVSAASVGDGHPPRKTLVTGDKPVTLEIEGGLPVKINMGQAAYFRSRYAADAFATLADKFAVLPAVDQLGLLYDAWALGEAGLMPMPAYLDLTRRTSADADTVIWRQIVETLLSIDALYAGLPGRAALQSYAIRILTPVFARIGWGRRPGEADNVAVLREDLIGALGRLRDRDVVAEARRRFQDSVAHPEDPKVLPAAIRQAVLRAVAFDADAALYEALLGLAKSAADPIAKDQYFLALALSREPALARRTLDLALSGDPPKTTSPAMIARVAIDNTGLAWSFVLAHPDEVNARLDALQRHNFVPSLAASSTDPALLPALRKFIDEHVPAANRKQVERYYADLDFRLSVRARRLPEIDEWLRTNG</sequence>
<dbReference type="GO" id="GO:0043171">
    <property type="term" value="P:peptide catabolic process"/>
    <property type="evidence" value="ECO:0007669"/>
    <property type="project" value="TreeGrafter"/>
</dbReference>
<dbReference type="InterPro" id="IPR045357">
    <property type="entry name" value="Aminopeptidase_N-like_N"/>
</dbReference>
<dbReference type="CDD" id="cd09601">
    <property type="entry name" value="M1_APN-Q_like"/>
    <property type="match status" value="1"/>
</dbReference>
<comment type="cofactor">
    <cofactor evidence="10 12">
        <name>Zn(2+)</name>
        <dbReference type="ChEBI" id="CHEBI:29105"/>
    </cofactor>
    <text evidence="10 12">Binds 1 zinc ion per subunit.</text>
</comment>
<feature type="domain" description="Peptidase M1 membrane alanine aminopeptidase" evidence="13">
    <location>
        <begin position="226"/>
        <end position="442"/>
    </location>
</feature>
<dbReference type="SUPFAM" id="SSF63737">
    <property type="entry name" value="Leukotriene A4 hydrolase N-terminal domain"/>
    <property type="match status" value="1"/>
</dbReference>
<evidence type="ECO:0000256" key="2">
    <source>
        <dbReference type="ARBA" id="ARBA00010136"/>
    </source>
</evidence>
<dbReference type="InterPro" id="IPR034016">
    <property type="entry name" value="M1_APN-typ"/>
</dbReference>
<dbReference type="Pfam" id="PF11838">
    <property type="entry name" value="ERAP1_C"/>
    <property type="match status" value="1"/>
</dbReference>
<dbReference type="InterPro" id="IPR001930">
    <property type="entry name" value="Peptidase_M1"/>
</dbReference>
<keyword evidence="17" id="KW-1185">Reference proteome</keyword>
<dbReference type="PANTHER" id="PTHR11533">
    <property type="entry name" value="PROTEASE M1 ZINC METALLOPROTEASE"/>
    <property type="match status" value="1"/>
</dbReference>
<dbReference type="Proteomes" id="UP000326202">
    <property type="component" value="Chromosome"/>
</dbReference>
<feature type="domain" description="Aminopeptidase N-like N-terminal" evidence="15">
    <location>
        <begin position="12"/>
        <end position="192"/>
    </location>
</feature>